<evidence type="ECO:0000313" key="2">
    <source>
        <dbReference type="Proteomes" id="UP000556026"/>
    </source>
</evidence>
<name>A0A6V8MLV5_9BACT</name>
<dbReference type="InterPro" id="IPR036390">
    <property type="entry name" value="WH_DNA-bd_sf"/>
</dbReference>
<sequence>MSANNTQFSIAIHLMAGLGYGVRADLTSTDLAGSVNACPSFVRRILSKLSKAGLVRTMRGKSGTCQLARAAGDITLLDIYEAVDAPKVFAVHSYPAQNLCPVSCGFKHMIDKVLENVQLSFEETLTKTTLADVIEEIKKGT</sequence>
<dbReference type="Proteomes" id="UP000556026">
    <property type="component" value="Unassembled WGS sequence"/>
</dbReference>
<proteinExistence type="predicted"/>
<dbReference type="Pfam" id="PF02082">
    <property type="entry name" value="Rrf2"/>
    <property type="match status" value="1"/>
</dbReference>
<comment type="caution">
    <text evidence="1">The sequence shown here is derived from an EMBL/GenBank/DDBJ whole genome shotgun (WGS) entry which is preliminary data.</text>
</comment>
<organism evidence="1 2">
    <name type="scientific">Geomonas silvestris</name>
    <dbReference type="NCBI Taxonomy" id="2740184"/>
    <lineage>
        <taxon>Bacteria</taxon>
        <taxon>Pseudomonadati</taxon>
        <taxon>Thermodesulfobacteriota</taxon>
        <taxon>Desulfuromonadia</taxon>
        <taxon>Geobacterales</taxon>
        <taxon>Geobacteraceae</taxon>
        <taxon>Geomonas</taxon>
    </lineage>
</organism>
<dbReference type="RefSeq" id="WP_183355825.1">
    <property type="nucleotide sequence ID" value="NZ_BLXX01000011.1"/>
</dbReference>
<dbReference type="AlphaFoldDB" id="A0A6V8MLV5"/>
<accession>A0A6V8MLV5</accession>
<protein>
    <submittedName>
        <fullName evidence="1">Rrf2 family transcriptional regulator</fullName>
    </submittedName>
</protein>
<reference evidence="2" key="1">
    <citation type="submission" date="2020-06" db="EMBL/GenBank/DDBJ databases">
        <title>Draft genomic sequence of Geomonas sp. Red330.</title>
        <authorList>
            <person name="Itoh H."/>
            <person name="Zhenxing X."/>
            <person name="Ushijima N."/>
            <person name="Masuda Y."/>
            <person name="Shiratori Y."/>
            <person name="Senoo K."/>
        </authorList>
    </citation>
    <scope>NUCLEOTIDE SEQUENCE [LARGE SCALE GENOMIC DNA]</scope>
    <source>
        <strain evidence="2">Red330</strain>
    </source>
</reference>
<dbReference type="InterPro" id="IPR036388">
    <property type="entry name" value="WH-like_DNA-bd_sf"/>
</dbReference>
<dbReference type="EMBL" id="BLXX01000011">
    <property type="protein sequence ID" value="GFO61025.1"/>
    <property type="molecule type" value="Genomic_DNA"/>
</dbReference>
<dbReference type="GO" id="GO:0003700">
    <property type="term" value="F:DNA-binding transcription factor activity"/>
    <property type="evidence" value="ECO:0007669"/>
    <property type="project" value="TreeGrafter"/>
</dbReference>
<dbReference type="PROSITE" id="PS51197">
    <property type="entry name" value="HTH_RRF2_2"/>
    <property type="match status" value="1"/>
</dbReference>
<dbReference type="Gene3D" id="1.10.10.10">
    <property type="entry name" value="Winged helix-like DNA-binding domain superfamily/Winged helix DNA-binding domain"/>
    <property type="match status" value="1"/>
</dbReference>
<gene>
    <name evidence="1" type="ORF">GMST_33500</name>
</gene>
<dbReference type="PANTHER" id="PTHR33221">
    <property type="entry name" value="WINGED HELIX-TURN-HELIX TRANSCRIPTIONAL REGULATOR, RRF2 FAMILY"/>
    <property type="match status" value="1"/>
</dbReference>
<dbReference type="PANTHER" id="PTHR33221:SF15">
    <property type="entry name" value="HTH-TYPE TRANSCRIPTIONAL REGULATOR YWGB-RELATED"/>
    <property type="match status" value="1"/>
</dbReference>
<keyword evidence="2" id="KW-1185">Reference proteome</keyword>
<dbReference type="GO" id="GO:0005829">
    <property type="term" value="C:cytosol"/>
    <property type="evidence" value="ECO:0007669"/>
    <property type="project" value="TreeGrafter"/>
</dbReference>
<evidence type="ECO:0000313" key="1">
    <source>
        <dbReference type="EMBL" id="GFO61025.1"/>
    </source>
</evidence>
<dbReference type="SUPFAM" id="SSF46785">
    <property type="entry name" value="Winged helix' DNA-binding domain"/>
    <property type="match status" value="1"/>
</dbReference>
<dbReference type="InterPro" id="IPR000944">
    <property type="entry name" value="Tscrpt_reg_Rrf2"/>
</dbReference>